<dbReference type="EMBL" id="QDKP01000011">
    <property type="protein sequence ID" value="PVM87905.1"/>
    <property type="molecule type" value="Genomic_DNA"/>
</dbReference>
<evidence type="ECO:0000313" key="1">
    <source>
        <dbReference type="EMBL" id="PVM87905.1"/>
    </source>
</evidence>
<gene>
    <name evidence="1" type="ORF">DDF65_02985</name>
</gene>
<comment type="caution">
    <text evidence="1">The sequence shown here is derived from an EMBL/GenBank/DDBJ whole genome shotgun (WGS) entry which is preliminary data.</text>
</comment>
<dbReference type="RefSeq" id="WP_116564535.1">
    <property type="nucleotide sequence ID" value="NZ_QDKP01000011.1"/>
</dbReference>
<keyword evidence="2" id="KW-1185">Reference proteome</keyword>
<protein>
    <submittedName>
        <fullName evidence="1">Antitoxin</fullName>
    </submittedName>
</protein>
<organism evidence="1 2">
    <name type="scientific">Caulobacter radicis</name>
    <dbReference type="NCBI Taxonomy" id="2172650"/>
    <lineage>
        <taxon>Bacteria</taxon>
        <taxon>Pseudomonadati</taxon>
        <taxon>Pseudomonadota</taxon>
        <taxon>Alphaproteobacteria</taxon>
        <taxon>Caulobacterales</taxon>
        <taxon>Caulobacteraceae</taxon>
        <taxon>Caulobacter</taxon>
    </lineage>
</organism>
<sequence length="59" mass="6595">MKSEPSIFDEIDEDADAHRHAEALDDIAAGRLIPNDEVCAWLESWGTPDEKPAPASWFK</sequence>
<dbReference type="AlphaFoldDB" id="A0A2T9JW18"/>
<name>A0A2T9JW18_9CAUL</name>
<proteinExistence type="predicted"/>
<reference evidence="1 2" key="1">
    <citation type="submission" date="2018-04" db="EMBL/GenBank/DDBJ databases">
        <title>The genome sequence of Caulobacter sp. 736.</title>
        <authorList>
            <person name="Gao J."/>
            <person name="Sun J."/>
        </authorList>
    </citation>
    <scope>NUCLEOTIDE SEQUENCE [LARGE SCALE GENOMIC DNA]</scope>
    <source>
        <strain evidence="1 2">736</strain>
    </source>
</reference>
<evidence type="ECO:0000313" key="2">
    <source>
        <dbReference type="Proteomes" id="UP000244913"/>
    </source>
</evidence>
<accession>A0A2T9JW18</accession>
<dbReference type="Proteomes" id="UP000244913">
    <property type="component" value="Unassembled WGS sequence"/>
</dbReference>